<dbReference type="GO" id="GO:0006508">
    <property type="term" value="P:proteolysis"/>
    <property type="evidence" value="ECO:0007669"/>
    <property type="project" value="InterPro"/>
</dbReference>
<feature type="domain" description="Cathepsin propeptide inhibitor" evidence="3">
    <location>
        <begin position="29"/>
        <end position="82"/>
    </location>
</feature>
<keyword evidence="2" id="KW-0732">Signal</keyword>
<dbReference type="PANTHER" id="PTHR12411">
    <property type="entry name" value="CYSTEINE PROTEASE FAMILY C1-RELATED"/>
    <property type="match status" value="1"/>
</dbReference>
<protein>
    <recommendedName>
        <fullName evidence="3">Cathepsin propeptide inhibitor domain-containing protein</fullName>
    </recommendedName>
</protein>
<dbReference type="AlphaFoldDB" id="A0A4W3JVS3"/>
<dbReference type="Pfam" id="PF00112">
    <property type="entry name" value="Peptidase_C1"/>
    <property type="match status" value="1"/>
</dbReference>
<feature type="signal peptide" evidence="2">
    <location>
        <begin position="1"/>
        <end position="18"/>
    </location>
</feature>
<sequence>QMKLSLIVSYVLLVVTMALPLDPALDDEWLSWKSFHGKHYMEEIYKRMIWEDNMRFIQKHNQEHSMGKHTFTVDINQFGDLFNRDESKRKILQMLLFILELNQCPSLRMWSGVLFPVLCEFCNPEGNCFSFWAFSATGALEGQLFKKTGKLIPLSEQNLIDCDENSGGCEGGFVMNAFAYVQKFGLNTEKAYPYKGKETFSSNVF</sequence>
<reference evidence="4" key="4">
    <citation type="submission" date="2025-08" db="UniProtKB">
        <authorList>
            <consortium name="Ensembl"/>
        </authorList>
    </citation>
    <scope>IDENTIFICATION</scope>
</reference>
<dbReference type="Ensembl" id="ENSCMIT00000047587.1">
    <property type="protein sequence ID" value="ENSCMIP00000046922.1"/>
    <property type="gene ID" value="ENSCMIG00000019263.1"/>
</dbReference>
<dbReference type="SMART" id="SM00848">
    <property type="entry name" value="Inhibitor_I29"/>
    <property type="match status" value="1"/>
</dbReference>
<evidence type="ECO:0000256" key="2">
    <source>
        <dbReference type="SAM" id="SignalP"/>
    </source>
</evidence>
<dbReference type="GeneTree" id="ENSGT00940000153321"/>
<dbReference type="Pfam" id="PF08246">
    <property type="entry name" value="Inhibitor_I29"/>
    <property type="match status" value="1"/>
</dbReference>
<name>A0A4W3JVS3_CALMI</name>
<comment type="similarity">
    <text evidence="1">Belongs to the peptidase C1 family.</text>
</comment>
<proteinExistence type="inferred from homology"/>
<evidence type="ECO:0000313" key="5">
    <source>
        <dbReference type="Proteomes" id="UP000314986"/>
    </source>
</evidence>
<dbReference type="InterPro" id="IPR038765">
    <property type="entry name" value="Papain-like_cys_pep_sf"/>
</dbReference>
<reference evidence="4" key="5">
    <citation type="submission" date="2025-09" db="UniProtKB">
        <authorList>
            <consortium name="Ensembl"/>
        </authorList>
    </citation>
    <scope>IDENTIFICATION</scope>
</reference>
<reference evidence="5" key="2">
    <citation type="journal article" date="2007" name="PLoS Biol.">
        <title>Survey sequencing and comparative analysis of the elephant shark (Callorhinchus milii) genome.</title>
        <authorList>
            <person name="Venkatesh B."/>
            <person name="Kirkness E.F."/>
            <person name="Loh Y.H."/>
            <person name="Halpern A.L."/>
            <person name="Lee A.P."/>
            <person name="Johnson J."/>
            <person name="Dandona N."/>
            <person name="Viswanathan L.D."/>
            <person name="Tay A."/>
            <person name="Venter J.C."/>
            <person name="Strausberg R.L."/>
            <person name="Brenner S."/>
        </authorList>
    </citation>
    <scope>NUCLEOTIDE SEQUENCE [LARGE SCALE GENOMIC DNA]</scope>
</reference>
<dbReference type="OMA" id="INSHNRE"/>
<reference evidence="5" key="3">
    <citation type="journal article" date="2014" name="Nature">
        <title>Elephant shark genome provides unique insights into gnathostome evolution.</title>
        <authorList>
            <consortium name="International Elephant Shark Genome Sequencing Consortium"/>
            <person name="Venkatesh B."/>
            <person name="Lee A.P."/>
            <person name="Ravi V."/>
            <person name="Maurya A.K."/>
            <person name="Lian M.M."/>
            <person name="Swann J.B."/>
            <person name="Ohta Y."/>
            <person name="Flajnik M.F."/>
            <person name="Sutoh Y."/>
            <person name="Kasahara M."/>
            <person name="Hoon S."/>
            <person name="Gangu V."/>
            <person name="Roy S.W."/>
            <person name="Irimia M."/>
            <person name="Korzh V."/>
            <person name="Kondrychyn I."/>
            <person name="Lim Z.W."/>
            <person name="Tay B.H."/>
            <person name="Tohari S."/>
            <person name="Kong K.W."/>
            <person name="Ho S."/>
            <person name="Lorente-Galdos B."/>
            <person name="Quilez J."/>
            <person name="Marques-Bonet T."/>
            <person name="Raney B.J."/>
            <person name="Ingham P.W."/>
            <person name="Tay A."/>
            <person name="Hillier L.W."/>
            <person name="Minx P."/>
            <person name="Boehm T."/>
            <person name="Wilson R.K."/>
            <person name="Brenner S."/>
            <person name="Warren W.C."/>
        </authorList>
    </citation>
    <scope>NUCLEOTIDE SEQUENCE [LARGE SCALE GENOMIC DNA]</scope>
</reference>
<dbReference type="InterPro" id="IPR013201">
    <property type="entry name" value="Prot_inhib_I29"/>
</dbReference>
<dbReference type="InParanoid" id="A0A4W3JVS3"/>
<evidence type="ECO:0000313" key="4">
    <source>
        <dbReference type="Ensembl" id="ENSCMIP00000046922.1"/>
    </source>
</evidence>
<dbReference type="GO" id="GO:0008234">
    <property type="term" value="F:cysteine-type peptidase activity"/>
    <property type="evidence" value="ECO:0007669"/>
    <property type="project" value="InterPro"/>
</dbReference>
<dbReference type="Gene3D" id="3.90.70.10">
    <property type="entry name" value="Cysteine proteinases"/>
    <property type="match status" value="1"/>
</dbReference>
<evidence type="ECO:0000256" key="1">
    <source>
        <dbReference type="ARBA" id="ARBA00008455"/>
    </source>
</evidence>
<accession>A0A4W3JVS3</accession>
<feature type="chain" id="PRO_5021270852" description="Cathepsin propeptide inhibitor domain-containing protein" evidence="2">
    <location>
        <begin position="19"/>
        <end position="205"/>
    </location>
</feature>
<dbReference type="InterPro" id="IPR013128">
    <property type="entry name" value="Peptidase_C1A"/>
</dbReference>
<keyword evidence="5" id="KW-1185">Reference proteome</keyword>
<organism evidence="4 5">
    <name type="scientific">Callorhinchus milii</name>
    <name type="common">Ghost shark</name>
    <dbReference type="NCBI Taxonomy" id="7868"/>
    <lineage>
        <taxon>Eukaryota</taxon>
        <taxon>Metazoa</taxon>
        <taxon>Chordata</taxon>
        <taxon>Craniata</taxon>
        <taxon>Vertebrata</taxon>
        <taxon>Chondrichthyes</taxon>
        <taxon>Holocephali</taxon>
        <taxon>Chimaeriformes</taxon>
        <taxon>Callorhinchidae</taxon>
        <taxon>Callorhinchus</taxon>
    </lineage>
</organism>
<dbReference type="SUPFAM" id="SSF54001">
    <property type="entry name" value="Cysteine proteinases"/>
    <property type="match status" value="1"/>
</dbReference>
<evidence type="ECO:0000259" key="3">
    <source>
        <dbReference type="SMART" id="SM00848"/>
    </source>
</evidence>
<dbReference type="Gene3D" id="1.10.287.2250">
    <property type="match status" value="1"/>
</dbReference>
<dbReference type="Proteomes" id="UP000314986">
    <property type="component" value="Unassembled WGS sequence"/>
</dbReference>
<reference evidence="5" key="1">
    <citation type="journal article" date="2006" name="Science">
        <title>Ancient noncoding elements conserved in the human genome.</title>
        <authorList>
            <person name="Venkatesh B."/>
            <person name="Kirkness E.F."/>
            <person name="Loh Y.H."/>
            <person name="Halpern A.L."/>
            <person name="Lee A.P."/>
            <person name="Johnson J."/>
            <person name="Dandona N."/>
            <person name="Viswanathan L.D."/>
            <person name="Tay A."/>
            <person name="Venter J.C."/>
            <person name="Strausberg R.L."/>
            <person name="Brenner S."/>
        </authorList>
    </citation>
    <scope>NUCLEOTIDE SEQUENCE [LARGE SCALE GENOMIC DNA]</scope>
</reference>
<dbReference type="InterPro" id="IPR000668">
    <property type="entry name" value="Peptidase_C1A_C"/>
</dbReference>